<evidence type="ECO:0000256" key="1">
    <source>
        <dbReference type="ARBA" id="ARBA00001961"/>
    </source>
</evidence>
<comment type="cofactor">
    <cofactor evidence="1">
        <name>L-ascorbate</name>
        <dbReference type="ChEBI" id="CHEBI:38290"/>
    </cofactor>
</comment>
<dbReference type="InterPro" id="IPR006620">
    <property type="entry name" value="Pro_4_hyd_alph"/>
</dbReference>
<evidence type="ECO:0000259" key="7">
    <source>
        <dbReference type="PROSITE" id="PS51471"/>
    </source>
</evidence>
<evidence type="ECO:0000256" key="6">
    <source>
        <dbReference type="ARBA" id="ARBA00023004"/>
    </source>
</evidence>
<dbReference type="InterPro" id="IPR005123">
    <property type="entry name" value="Oxoglu/Fe-dep_dioxygenase_dom"/>
</dbReference>
<organism evidence="8 9">
    <name type="scientific">Aliikangiella maris</name>
    <dbReference type="NCBI Taxonomy" id="3162458"/>
    <lineage>
        <taxon>Bacteria</taxon>
        <taxon>Pseudomonadati</taxon>
        <taxon>Pseudomonadota</taxon>
        <taxon>Gammaproteobacteria</taxon>
        <taxon>Oceanospirillales</taxon>
        <taxon>Pleioneaceae</taxon>
        <taxon>Aliikangiella</taxon>
    </lineage>
</organism>
<keyword evidence="4" id="KW-0223">Dioxygenase</keyword>
<keyword evidence="2" id="KW-0479">Metal-binding</keyword>
<keyword evidence="5 8" id="KW-0560">Oxidoreductase</keyword>
<sequence length="237" mass="27133">MHSFIVEFKNAFSAEYCQKLINKFEKSPHKSAGTTGGGVDKSKKDSIDLFISEHQDWQEDCRIINQTLLNAIIEYAKQYPFILTGSISPSILDPKTQQSRTILYDDLATLPNEQIANLIMTIYQLDNINLQKYIKGQGGYHHWHAEHFPHPKDPAQKTLHRVLLWLVYLNDVEEGGETEFFYQQAKIKPTQGSLVLAPCTFTHTHRGCVPTSNDKYVLASWMMYNSAQQLYALPPNK</sequence>
<dbReference type="Pfam" id="PF13640">
    <property type="entry name" value="2OG-FeII_Oxy_3"/>
    <property type="match status" value="1"/>
</dbReference>
<dbReference type="EMBL" id="JBEVCJ010000006">
    <property type="protein sequence ID" value="MET1255005.1"/>
    <property type="molecule type" value="Genomic_DNA"/>
</dbReference>
<feature type="domain" description="Fe2OG dioxygenase" evidence="7">
    <location>
        <begin position="121"/>
        <end position="224"/>
    </location>
</feature>
<evidence type="ECO:0000256" key="5">
    <source>
        <dbReference type="ARBA" id="ARBA00023002"/>
    </source>
</evidence>
<protein>
    <submittedName>
        <fullName evidence="8">2OG-Fe(II) oxygenase</fullName>
        <ecNumber evidence="8">1.14.11.-</ecNumber>
    </submittedName>
</protein>
<dbReference type="PANTHER" id="PTHR10869">
    <property type="entry name" value="PROLYL 4-HYDROXYLASE ALPHA SUBUNIT"/>
    <property type="match status" value="1"/>
</dbReference>
<evidence type="ECO:0000256" key="2">
    <source>
        <dbReference type="ARBA" id="ARBA00022723"/>
    </source>
</evidence>
<evidence type="ECO:0000313" key="8">
    <source>
        <dbReference type="EMBL" id="MET1255005.1"/>
    </source>
</evidence>
<dbReference type="SMART" id="SM00702">
    <property type="entry name" value="P4Hc"/>
    <property type="match status" value="1"/>
</dbReference>
<accession>A0ABV2BSU5</accession>
<dbReference type="GO" id="GO:0016491">
    <property type="term" value="F:oxidoreductase activity"/>
    <property type="evidence" value="ECO:0007669"/>
    <property type="project" value="UniProtKB-KW"/>
</dbReference>
<dbReference type="InterPro" id="IPR045054">
    <property type="entry name" value="P4HA-like"/>
</dbReference>
<gene>
    <name evidence="8" type="ORF">ABVT43_07710</name>
</gene>
<proteinExistence type="predicted"/>
<keyword evidence="6" id="KW-0408">Iron</keyword>
<dbReference type="Gene3D" id="2.60.120.620">
    <property type="entry name" value="q2cbj1_9rhob like domain"/>
    <property type="match status" value="1"/>
</dbReference>
<keyword evidence="9" id="KW-1185">Reference proteome</keyword>
<dbReference type="PANTHER" id="PTHR10869:SF246">
    <property type="entry name" value="TRANSMEMBRANE PROLYL 4-HYDROXYLASE"/>
    <property type="match status" value="1"/>
</dbReference>
<comment type="caution">
    <text evidence="8">The sequence shown here is derived from an EMBL/GenBank/DDBJ whole genome shotgun (WGS) entry which is preliminary data.</text>
</comment>
<name>A0ABV2BSU5_9GAMM</name>
<evidence type="ECO:0000256" key="3">
    <source>
        <dbReference type="ARBA" id="ARBA00022896"/>
    </source>
</evidence>
<evidence type="ECO:0000313" key="9">
    <source>
        <dbReference type="Proteomes" id="UP001548189"/>
    </source>
</evidence>
<dbReference type="InterPro" id="IPR044862">
    <property type="entry name" value="Pro_4_hyd_alph_FE2OG_OXY"/>
</dbReference>
<keyword evidence="3" id="KW-0847">Vitamin C</keyword>
<dbReference type="Proteomes" id="UP001548189">
    <property type="component" value="Unassembled WGS sequence"/>
</dbReference>
<evidence type="ECO:0000256" key="4">
    <source>
        <dbReference type="ARBA" id="ARBA00022964"/>
    </source>
</evidence>
<dbReference type="EC" id="1.14.11.-" evidence="8"/>
<dbReference type="RefSeq" id="WP_353895588.1">
    <property type="nucleotide sequence ID" value="NZ_JBEVCJ010000006.1"/>
</dbReference>
<dbReference type="PROSITE" id="PS51471">
    <property type="entry name" value="FE2OG_OXY"/>
    <property type="match status" value="1"/>
</dbReference>
<reference evidence="8 9" key="1">
    <citation type="submission" date="2024-06" db="EMBL/GenBank/DDBJ databases">
        <authorList>
            <person name="Li F."/>
        </authorList>
    </citation>
    <scope>NUCLEOTIDE SEQUENCE [LARGE SCALE GENOMIC DNA]</scope>
    <source>
        <strain evidence="8 9">GXAS 311</strain>
    </source>
</reference>